<dbReference type="InterPro" id="IPR016156">
    <property type="entry name" value="FAD/NAD-linked_Rdtase_dimer_sf"/>
</dbReference>
<evidence type="ECO:0000256" key="3">
    <source>
        <dbReference type="ARBA" id="ARBA00022827"/>
    </source>
</evidence>
<dbReference type="InterPro" id="IPR028202">
    <property type="entry name" value="Reductase_C"/>
</dbReference>
<evidence type="ECO:0000256" key="2">
    <source>
        <dbReference type="ARBA" id="ARBA00022630"/>
    </source>
</evidence>
<protein>
    <submittedName>
        <fullName evidence="7">FAD-dependent oxidoreductase</fullName>
    </submittedName>
</protein>
<dbReference type="Pfam" id="PF14759">
    <property type="entry name" value="Reductase_C"/>
    <property type="match status" value="1"/>
</dbReference>
<keyword evidence="2" id="KW-0285">Flavoprotein</keyword>
<dbReference type="GO" id="GO:0016651">
    <property type="term" value="F:oxidoreductase activity, acting on NAD(P)H"/>
    <property type="evidence" value="ECO:0007669"/>
    <property type="project" value="TreeGrafter"/>
</dbReference>
<sequence>MTSTLLIVGAGEAGLNIAIGARDAGHDGPVILVGGEWLGPYQRPPLSKEYLKDGDAPDPAGLELRSPEFYADNDIDLWAGRHVHKVDLGDSGGTAVLNDGSEIVFDKLALATGSVPRALPALGADLPGVLSLRTIDDARIIRTELDRARRVVVVGGGFVGLEVAATAAQRGATVTVVEAADRVLARVVAAPLSEFVLEHHAAQGIRFLLQSSVTELRAADSGRVGAVILADGTELPADLVVVGIGAVPTVDLARDLGLRCEGGIVADEFGRTDHPSVVAAGDCTVQPHPHLPGRLLGLESVNNAVEQGRSAGRVAAGVDPGRRGTPWFWSTQGELKIQIAGVSDGHDDLVVRRTGGRLTVLYYREGVLIAADTVSNPRDHNAVKRALGDGHTIDRAAAADCERPLKSLVAPVG</sequence>
<evidence type="ECO:0000256" key="1">
    <source>
        <dbReference type="ARBA" id="ARBA00001974"/>
    </source>
</evidence>
<evidence type="ECO:0000256" key="4">
    <source>
        <dbReference type="ARBA" id="ARBA00023002"/>
    </source>
</evidence>
<dbReference type="GO" id="GO:0005737">
    <property type="term" value="C:cytoplasm"/>
    <property type="evidence" value="ECO:0007669"/>
    <property type="project" value="TreeGrafter"/>
</dbReference>
<dbReference type="SUPFAM" id="SSF55424">
    <property type="entry name" value="FAD/NAD-linked reductases, dimerisation (C-terminal) domain"/>
    <property type="match status" value="1"/>
</dbReference>
<dbReference type="InterPro" id="IPR023753">
    <property type="entry name" value="FAD/NAD-binding_dom"/>
</dbReference>
<dbReference type="Gene3D" id="3.30.390.30">
    <property type="match status" value="1"/>
</dbReference>
<dbReference type="EMBL" id="JAFFGU010000014">
    <property type="protein sequence ID" value="MBM7280052.1"/>
    <property type="molecule type" value="Genomic_DNA"/>
</dbReference>
<name>A0AAW4G8C5_GORRU</name>
<evidence type="ECO:0000313" key="7">
    <source>
        <dbReference type="EMBL" id="MBM7280052.1"/>
    </source>
</evidence>
<dbReference type="PRINTS" id="PR00368">
    <property type="entry name" value="FADPNR"/>
</dbReference>
<dbReference type="RefSeq" id="WP_204718752.1">
    <property type="nucleotide sequence ID" value="NZ_JAFFGU010000014.1"/>
</dbReference>
<dbReference type="InterPro" id="IPR050446">
    <property type="entry name" value="FAD-oxidoreductase/Apoptosis"/>
</dbReference>
<keyword evidence="4" id="KW-0560">Oxidoreductase</keyword>
<dbReference type="SUPFAM" id="SSF51905">
    <property type="entry name" value="FAD/NAD(P)-binding domain"/>
    <property type="match status" value="1"/>
</dbReference>
<evidence type="ECO:0000313" key="8">
    <source>
        <dbReference type="Proteomes" id="UP001195196"/>
    </source>
</evidence>
<dbReference type="InterPro" id="IPR036188">
    <property type="entry name" value="FAD/NAD-bd_sf"/>
</dbReference>
<proteinExistence type="predicted"/>
<dbReference type="PANTHER" id="PTHR43557:SF2">
    <property type="entry name" value="RIESKE DOMAIN-CONTAINING PROTEIN-RELATED"/>
    <property type="match status" value="1"/>
</dbReference>
<keyword evidence="3" id="KW-0274">FAD</keyword>
<evidence type="ECO:0000259" key="6">
    <source>
        <dbReference type="Pfam" id="PF14759"/>
    </source>
</evidence>
<feature type="domain" description="FAD/NAD(P)-binding" evidence="5">
    <location>
        <begin position="5"/>
        <end position="308"/>
    </location>
</feature>
<dbReference type="PRINTS" id="PR00411">
    <property type="entry name" value="PNDRDTASEI"/>
</dbReference>
<dbReference type="Pfam" id="PF07992">
    <property type="entry name" value="Pyr_redox_2"/>
    <property type="match status" value="1"/>
</dbReference>
<dbReference type="Gene3D" id="3.50.50.60">
    <property type="entry name" value="FAD/NAD(P)-binding domain"/>
    <property type="match status" value="2"/>
</dbReference>
<dbReference type="Proteomes" id="UP001195196">
    <property type="component" value="Unassembled WGS sequence"/>
</dbReference>
<organism evidence="7 8">
    <name type="scientific">Gordonia rubripertincta</name>
    <name type="common">Rhodococcus corallinus</name>
    <dbReference type="NCBI Taxonomy" id="36822"/>
    <lineage>
        <taxon>Bacteria</taxon>
        <taxon>Bacillati</taxon>
        <taxon>Actinomycetota</taxon>
        <taxon>Actinomycetes</taxon>
        <taxon>Mycobacteriales</taxon>
        <taxon>Gordoniaceae</taxon>
        <taxon>Gordonia</taxon>
    </lineage>
</organism>
<dbReference type="AlphaFoldDB" id="A0AAW4G8C5"/>
<evidence type="ECO:0000259" key="5">
    <source>
        <dbReference type="Pfam" id="PF07992"/>
    </source>
</evidence>
<gene>
    <name evidence="7" type="ORF">JTZ10_20090</name>
</gene>
<comment type="cofactor">
    <cofactor evidence="1">
        <name>FAD</name>
        <dbReference type="ChEBI" id="CHEBI:57692"/>
    </cofactor>
</comment>
<feature type="domain" description="Reductase C-terminal" evidence="6">
    <location>
        <begin position="327"/>
        <end position="408"/>
    </location>
</feature>
<comment type="caution">
    <text evidence="7">The sequence shown here is derived from an EMBL/GenBank/DDBJ whole genome shotgun (WGS) entry which is preliminary data.</text>
</comment>
<reference evidence="7" key="1">
    <citation type="submission" date="2021-02" db="EMBL/GenBank/DDBJ databases">
        <title>Taxonomy, biology and ecology of Rhodococcus bacteria occurring in California pistachio and other woody hosts as revealed by genome sequence analyses.</title>
        <authorList>
            <person name="Riely B."/>
            <person name="Gai Y."/>
        </authorList>
    </citation>
    <scope>NUCLEOTIDE SEQUENCE</scope>
    <source>
        <strain evidence="7">BP-295</strain>
    </source>
</reference>
<accession>A0AAW4G8C5</accession>
<dbReference type="PANTHER" id="PTHR43557">
    <property type="entry name" value="APOPTOSIS-INDUCING FACTOR 1"/>
    <property type="match status" value="1"/>
</dbReference>